<dbReference type="AlphaFoldDB" id="A0A974HAA9"/>
<evidence type="ECO:0000313" key="1">
    <source>
        <dbReference type="EMBL" id="OCT70624.1"/>
    </source>
</evidence>
<protein>
    <submittedName>
        <fullName evidence="1">Uncharacterized protein</fullName>
    </submittedName>
</protein>
<organism evidence="1 2">
    <name type="scientific">Xenopus laevis</name>
    <name type="common">African clawed frog</name>
    <dbReference type="NCBI Taxonomy" id="8355"/>
    <lineage>
        <taxon>Eukaryota</taxon>
        <taxon>Metazoa</taxon>
        <taxon>Chordata</taxon>
        <taxon>Craniata</taxon>
        <taxon>Vertebrata</taxon>
        <taxon>Euteleostomi</taxon>
        <taxon>Amphibia</taxon>
        <taxon>Batrachia</taxon>
        <taxon>Anura</taxon>
        <taxon>Pipoidea</taxon>
        <taxon>Pipidae</taxon>
        <taxon>Xenopodinae</taxon>
        <taxon>Xenopus</taxon>
        <taxon>Xenopus</taxon>
    </lineage>
</organism>
<name>A0A974HAA9_XENLA</name>
<sequence>MSYKTCSNICSCNYINALYVHNLGMHIKIYSISNVLPAPTRLQICLSSFCPLSHRLDQNGGPCKQVCKICKSAEDPTNHESCYIYL</sequence>
<proteinExistence type="predicted"/>
<dbReference type="Proteomes" id="UP000694892">
    <property type="component" value="Chromosome 7S"/>
</dbReference>
<reference evidence="2" key="1">
    <citation type="journal article" date="2016" name="Nature">
        <title>Genome evolution in the allotetraploid frog Xenopus laevis.</title>
        <authorList>
            <person name="Session A.M."/>
            <person name="Uno Y."/>
            <person name="Kwon T."/>
            <person name="Chapman J.A."/>
            <person name="Toyoda A."/>
            <person name="Takahashi S."/>
            <person name="Fukui A."/>
            <person name="Hikosaka A."/>
            <person name="Suzuki A."/>
            <person name="Kondo M."/>
            <person name="van Heeringen S.J."/>
            <person name="Quigley I."/>
            <person name="Heinz S."/>
            <person name="Ogino H."/>
            <person name="Ochi H."/>
            <person name="Hellsten U."/>
            <person name="Lyons J.B."/>
            <person name="Simakov O."/>
            <person name="Putnam N."/>
            <person name="Stites J."/>
            <person name="Kuroki Y."/>
            <person name="Tanaka T."/>
            <person name="Michiue T."/>
            <person name="Watanabe M."/>
            <person name="Bogdanovic O."/>
            <person name="Lister R."/>
            <person name="Georgiou G."/>
            <person name="Paranjpe S.S."/>
            <person name="van Kruijsbergen I."/>
            <person name="Shu S."/>
            <person name="Carlson J."/>
            <person name="Kinoshita T."/>
            <person name="Ohta Y."/>
            <person name="Mawaribuchi S."/>
            <person name="Jenkins J."/>
            <person name="Grimwood J."/>
            <person name="Schmutz J."/>
            <person name="Mitros T."/>
            <person name="Mozaffari S.V."/>
            <person name="Suzuki Y."/>
            <person name="Haramoto Y."/>
            <person name="Yamamoto T.S."/>
            <person name="Takagi C."/>
            <person name="Heald R."/>
            <person name="Miller K."/>
            <person name="Haudenschild C."/>
            <person name="Kitzman J."/>
            <person name="Nakayama T."/>
            <person name="Izutsu Y."/>
            <person name="Robert J."/>
            <person name="Fortriede J."/>
            <person name="Burns K."/>
            <person name="Lotay V."/>
            <person name="Karimi K."/>
            <person name="Yasuoka Y."/>
            <person name="Dichmann D.S."/>
            <person name="Flajnik M.F."/>
            <person name="Houston D.W."/>
            <person name="Shendure J."/>
            <person name="DuPasquier L."/>
            <person name="Vize P.D."/>
            <person name="Zorn A.M."/>
            <person name="Ito M."/>
            <person name="Marcotte E.M."/>
            <person name="Wallingford J.B."/>
            <person name="Ito Y."/>
            <person name="Asashima M."/>
            <person name="Ueno N."/>
            <person name="Matsuda Y."/>
            <person name="Veenstra G.J."/>
            <person name="Fujiyama A."/>
            <person name="Harland R.M."/>
            <person name="Taira M."/>
            <person name="Rokhsar D.S."/>
        </authorList>
    </citation>
    <scope>NUCLEOTIDE SEQUENCE [LARGE SCALE GENOMIC DNA]</scope>
    <source>
        <strain evidence="2">J</strain>
    </source>
</reference>
<accession>A0A974HAA9</accession>
<evidence type="ECO:0000313" key="2">
    <source>
        <dbReference type="Proteomes" id="UP000694892"/>
    </source>
</evidence>
<dbReference type="EMBL" id="CM004479">
    <property type="protein sequence ID" value="OCT70624.1"/>
    <property type="molecule type" value="Genomic_DNA"/>
</dbReference>
<gene>
    <name evidence="1" type="ORF">XELAEV_18037549mg</name>
</gene>